<dbReference type="Gene3D" id="3.20.20.70">
    <property type="entry name" value="Aldolase class I"/>
    <property type="match status" value="1"/>
</dbReference>
<dbReference type="PANTHER" id="PTHR10683:SF39">
    <property type="entry name" value="TRANSALDOLASE"/>
    <property type="match status" value="1"/>
</dbReference>
<evidence type="ECO:0008006" key="4">
    <source>
        <dbReference type="Google" id="ProtNLM"/>
    </source>
</evidence>
<dbReference type="Pfam" id="PF00923">
    <property type="entry name" value="TAL_FSA"/>
    <property type="match status" value="1"/>
</dbReference>
<dbReference type="SUPFAM" id="SSF51569">
    <property type="entry name" value="Aldolase"/>
    <property type="match status" value="1"/>
</dbReference>
<protein>
    <recommendedName>
        <fullName evidence="4">Transaldolase B</fullName>
    </recommendedName>
</protein>
<evidence type="ECO:0000313" key="2">
    <source>
        <dbReference type="EMBL" id="VTT76486.1"/>
    </source>
</evidence>
<dbReference type="AlphaFoldDB" id="A0A9Q9UFV5"/>
<evidence type="ECO:0000256" key="1">
    <source>
        <dbReference type="ARBA" id="ARBA00023270"/>
    </source>
</evidence>
<organism evidence="2 3">
    <name type="scientific">Fusarium fujikuroi</name>
    <name type="common">Bakanae and foot rot disease fungus</name>
    <name type="synonym">Gibberella fujikuroi</name>
    <dbReference type="NCBI Taxonomy" id="5127"/>
    <lineage>
        <taxon>Eukaryota</taxon>
        <taxon>Fungi</taxon>
        <taxon>Dikarya</taxon>
        <taxon>Ascomycota</taxon>
        <taxon>Pezizomycotina</taxon>
        <taxon>Sordariomycetes</taxon>
        <taxon>Hypocreomycetidae</taxon>
        <taxon>Hypocreales</taxon>
        <taxon>Nectriaceae</taxon>
        <taxon>Fusarium</taxon>
        <taxon>Fusarium fujikuroi species complex</taxon>
    </lineage>
</organism>
<reference evidence="2" key="1">
    <citation type="submission" date="2019-05" db="EMBL/GenBank/DDBJ databases">
        <authorList>
            <person name="Piombo E."/>
        </authorList>
    </citation>
    <scope>NUCLEOTIDE SEQUENCE</scope>
    <source>
        <strain evidence="2">C2S</strain>
    </source>
</reference>
<dbReference type="GO" id="GO:0004801">
    <property type="term" value="F:transaldolase activity"/>
    <property type="evidence" value="ECO:0007669"/>
    <property type="project" value="TreeGrafter"/>
</dbReference>
<proteinExistence type="predicted"/>
<dbReference type="InterPro" id="IPR001585">
    <property type="entry name" value="TAL/FSA"/>
</dbReference>
<comment type="caution">
    <text evidence="2">The sequence shown here is derived from an EMBL/GenBank/DDBJ whole genome shotgun (WGS) entry which is preliminary data.</text>
</comment>
<dbReference type="PANTHER" id="PTHR10683">
    <property type="entry name" value="TRANSALDOLASE"/>
    <property type="match status" value="1"/>
</dbReference>
<gene>
    <name evidence="2" type="ORF">C2S_10406</name>
</gene>
<dbReference type="InterPro" id="IPR013785">
    <property type="entry name" value="Aldolase_TIM"/>
</dbReference>
<dbReference type="GO" id="GO:0005975">
    <property type="term" value="P:carbohydrate metabolic process"/>
    <property type="evidence" value="ECO:0007669"/>
    <property type="project" value="InterPro"/>
</dbReference>
<keyword evidence="1" id="KW-0704">Schiff base</keyword>
<evidence type="ECO:0000313" key="3">
    <source>
        <dbReference type="Proteomes" id="UP000760494"/>
    </source>
</evidence>
<dbReference type="GO" id="GO:0009052">
    <property type="term" value="P:pentose-phosphate shunt, non-oxidative branch"/>
    <property type="evidence" value="ECO:0007669"/>
    <property type="project" value="TreeGrafter"/>
</dbReference>
<dbReference type="Proteomes" id="UP000760494">
    <property type="component" value="Unassembled WGS sequence"/>
</dbReference>
<name>A0A9Q9UFV5_FUSFU</name>
<dbReference type="EMBL" id="CABFJX010000384">
    <property type="protein sequence ID" value="VTT76486.1"/>
    <property type="molecule type" value="Genomic_DNA"/>
</dbReference>
<sequence>MAPPTENSFLQEIEKKTLTLRVVNVDVDTLNTEFIRSLPMMPNDQTCNPAWLSLALQDPSNAELIRTTALGLQDQGFLAILSRLAVHLCKRNIDLIKGRVLVQTSPSAAHNFQETLDHARIYVSEFEKAGIPKNRYCIKIMATGPGLNAAKILQDEGISTLGTGVFSVVQAVACSQASCLYISPYYNANSMPSEIRTHLDPSLWPDVQDPALEHPFSHRIAQMVQAYKTLFAATGKEQPLIKNAGVSFRSYKEVLASSELGCHSATISQDLLEELKTSTPGKITLPVSPKVASLECPYADDVPIPPPRLGELLTRHLGEQGGWFANDLTVDLLADGGKVLDQALEKDSEAARMVKEALDMFIFCEEETKKLIKGTALVASL</sequence>
<accession>A0A9Q9UFV5</accession>